<dbReference type="InterPro" id="IPR006073">
    <property type="entry name" value="GTP-bd"/>
</dbReference>
<dbReference type="NCBIfam" id="TIGR00231">
    <property type="entry name" value="small_GTP"/>
    <property type="match status" value="1"/>
</dbReference>
<dbReference type="SUPFAM" id="SSF82051">
    <property type="entry name" value="Obg GTP-binding protein N-terminal domain"/>
    <property type="match status" value="1"/>
</dbReference>
<feature type="binding site" evidence="8">
    <location>
        <begin position="191"/>
        <end position="195"/>
    </location>
    <ligand>
        <name>GTP</name>
        <dbReference type="ChEBI" id="CHEBI:37565"/>
    </ligand>
</feature>
<keyword evidence="5 8" id="KW-0378">Hydrolase</keyword>
<sequence>MKFIDEVVIDVAAGHGGRGCVSFRREKYIPKGGPDGGDGGHGGNVTIRTSHRLRTLHQFRFKRQFQAASGGHGQGSQKTGKNGQDLVIEVPPGTVIRDRQTDEIIHDCITPGETFVVAKGGRGGRGNRRFATSTNRAPRHAQPGEPGETRSLKLDLKLLADIGIIGFPNAGKSTLISRISSARPKVADYPFTTINPVLGVVSPETGEPFVVADIPGLIQGAHQGAGLGTRFLRHVERTRVLLHLVDASEIDADDPLSGYKAINSELAGFNPELAEKNQVVVLNKMDLPDSQTRAQAFTRAAGNLPVIQISAATGKGVAQLVNKLNEIVNSGKHTNGN</sequence>
<dbReference type="PROSITE" id="PS51883">
    <property type="entry name" value="OBG"/>
    <property type="match status" value="1"/>
</dbReference>
<evidence type="ECO:0000256" key="8">
    <source>
        <dbReference type="HAMAP-Rule" id="MF_01454"/>
    </source>
</evidence>
<feature type="domain" description="OBG-type G" evidence="10">
    <location>
        <begin position="160"/>
        <end position="329"/>
    </location>
</feature>
<keyword evidence="13" id="KW-1185">Reference proteome</keyword>
<dbReference type="CDD" id="cd01898">
    <property type="entry name" value="Obg"/>
    <property type="match status" value="1"/>
</dbReference>
<keyword evidence="7 8" id="KW-0342">GTP-binding</keyword>
<dbReference type="PIRSF" id="PIRSF002401">
    <property type="entry name" value="GTP_bd_Obg/CgtA"/>
    <property type="match status" value="1"/>
</dbReference>
<evidence type="ECO:0000256" key="4">
    <source>
        <dbReference type="ARBA" id="ARBA00022741"/>
    </source>
</evidence>
<dbReference type="InterPro" id="IPR005225">
    <property type="entry name" value="Small_GTP-bd"/>
</dbReference>
<dbReference type="RefSeq" id="WP_181549658.1">
    <property type="nucleotide sequence ID" value="NZ_JACDUS010000001.1"/>
</dbReference>
<keyword evidence="3 8" id="KW-0479">Metal-binding</keyword>
<dbReference type="NCBIfam" id="TIGR02729">
    <property type="entry name" value="Obg_CgtA"/>
    <property type="match status" value="1"/>
</dbReference>
<dbReference type="HAMAP" id="MF_01454">
    <property type="entry name" value="GTPase_Obg"/>
    <property type="match status" value="1"/>
</dbReference>
<feature type="binding site" evidence="8">
    <location>
        <begin position="283"/>
        <end position="286"/>
    </location>
    <ligand>
        <name>GTP</name>
        <dbReference type="ChEBI" id="CHEBI:37565"/>
    </ligand>
</feature>
<keyword evidence="4 8" id="KW-0547">Nucleotide-binding</keyword>
<protein>
    <recommendedName>
        <fullName evidence="8">GTPase Obg</fullName>
        <ecNumber evidence="8">3.6.5.-</ecNumber>
    </recommendedName>
    <alternativeName>
        <fullName evidence="8">GTP-binding protein Obg</fullName>
    </alternativeName>
</protein>
<organism evidence="12 13">
    <name type="scientific">Desulfosalsimonas propionicica</name>
    <dbReference type="NCBI Taxonomy" id="332175"/>
    <lineage>
        <taxon>Bacteria</taxon>
        <taxon>Pseudomonadati</taxon>
        <taxon>Thermodesulfobacteriota</taxon>
        <taxon>Desulfobacteria</taxon>
        <taxon>Desulfobacterales</taxon>
        <taxon>Desulfosalsimonadaceae</taxon>
        <taxon>Desulfosalsimonas</taxon>
    </lineage>
</organism>
<evidence type="ECO:0000256" key="9">
    <source>
        <dbReference type="SAM" id="MobiDB-lite"/>
    </source>
</evidence>
<dbReference type="Gene3D" id="2.70.210.12">
    <property type="entry name" value="GTP1/OBG domain"/>
    <property type="match status" value="1"/>
</dbReference>
<feature type="binding site" evidence="8">
    <location>
        <begin position="310"/>
        <end position="312"/>
    </location>
    <ligand>
        <name>GTP</name>
        <dbReference type="ChEBI" id="CHEBI:37565"/>
    </ligand>
</feature>
<comment type="subcellular location">
    <subcellularLocation>
        <location evidence="8">Cytoplasm</location>
    </subcellularLocation>
</comment>
<evidence type="ECO:0000256" key="6">
    <source>
        <dbReference type="ARBA" id="ARBA00022842"/>
    </source>
</evidence>
<evidence type="ECO:0000256" key="3">
    <source>
        <dbReference type="ARBA" id="ARBA00022723"/>
    </source>
</evidence>
<dbReference type="Pfam" id="PF01018">
    <property type="entry name" value="GTP1_OBG"/>
    <property type="match status" value="1"/>
</dbReference>
<comment type="cofactor">
    <cofactor evidence="8">
        <name>Mg(2+)</name>
        <dbReference type="ChEBI" id="CHEBI:18420"/>
    </cofactor>
</comment>
<keyword evidence="2 8" id="KW-0963">Cytoplasm</keyword>
<comment type="caution">
    <text evidence="12">The sequence shown here is derived from an EMBL/GenBank/DDBJ whole genome shotgun (WGS) entry which is preliminary data.</text>
</comment>
<accession>A0A7W0HJ98</accession>
<dbReference type="NCBIfam" id="NF008955">
    <property type="entry name" value="PRK12297.1"/>
    <property type="match status" value="1"/>
</dbReference>
<evidence type="ECO:0000256" key="5">
    <source>
        <dbReference type="ARBA" id="ARBA00022801"/>
    </source>
</evidence>
<dbReference type="Pfam" id="PF01926">
    <property type="entry name" value="MMR_HSR1"/>
    <property type="match status" value="1"/>
</dbReference>
<evidence type="ECO:0000256" key="7">
    <source>
        <dbReference type="ARBA" id="ARBA00023134"/>
    </source>
</evidence>
<dbReference type="GO" id="GO:0042254">
    <property type="term" value="P:ribosome biogenesis"/>
    <property type="evidence" value="ECO:0007669"/>
    <property type="project" value="UniProtKB-UniRule"/>
</dbReference>
<evidence type="ECO:0000256" key="1">
    <source>
        <dbReference type="ARBA" id="ARBA00007699"/>
    </source>
</evidence>
<dbReference type="AlphaFoldDB" id="A0A7W0HJ98"/>
<name>A0A7W0HJ98_9BACT</name>
<evidence type="ECO:0000259" key="10">
    <source>
        <dbReference type="PROSITE" id="PS51710"/>
    </source>
</evidence>
<dbReference type="GO" id="GO:0003924">
    <property type="term" value="F:GTPase activity"/>
    <property type="evidence" value="ECO:0007669"/>
    <property type="project" value="UniProtKB-UniRule"/>
</dbReference>
<evidence type="ECO:0000256" key="2">
    <source>
        <dbReference type="ARBA" id="ARBA00022490"/>
    </source>
</evidence>
<evidence type="ECO:0000313" key="13">
    <source>
        <dbReference type="Proteomes" id="UP000525298"/>
    </source>
</evidence>
<dbReference type="SUPFAM" id="SSF52540">
    <property type="entry name" value="P-loop containing nucleoside triphosphate hydrolases"/>
    <property type="match status" value="1"/>
</dbReference>
<keyword evidence="6 8" id="KW-0460">Magnesium</keyword>
<dbReference type="EMBL" id="JACDUS010000001">
    <property type="protein sequence ID" value="MBA2879979.1"/>
    <property type="molecule type" value="Genomic_DNA"/>
</dbReference>
<dbReference type="GO" id="GO:0005525">
    <property type="term" value="F:GTP binding"/>
    <property type="evidence" value="ECO:0007669"/>
    <property type="project" value="UniProtKB-UniRule"/>
</dbReference>
<dbReference type="InterPro" id="IPR014100">
    <property type="entry name" value="GTP-bd_Obg/CgtA"/>
</dbReference>
<feature type="region of interest" description="Disordered" evidence="9">
    <location>
        <begin position="66"/>
        <end position="85"/>
    </location>
</feature>
<dbReference type="InterPro" id="IPR036726">
    <property type="entry name" value="GTP1_OBG_dom_sf"/>
</dbReference>
<dbReference type="PANTHER" id="PTHR11702">
    <property type="entry name" value="DEVELOPMENTALLY REGULATED GTP-BINDING PROTEIN-RELATED"/>
    <property type="match status" value="1"/>
</dbReference>
<dbReference type="InterPro" id="IPR031167">
    <property type="entry name" value="G_OBG"/>
</dbReference>
<dbReference type="GO" id="GO:0043022">
    <property type="term" value="F:ribosome binding"/>
    <property type="evidence" value="ECO:0007669"/>
    <property type="project" value="UniProtKB-ARBA"/>
</dbReference>
<feature type="domain" description="Obg" evidence="11">
    <location>
        <begin position="1"/>
        <end position="159"/>
    </location>
</feature>
<comment type="function">
    <text evidence="8">An essential GTPase which binds GTP, GDP and possibly (p)ppGpp with moderate affinity, with high nucleotide exchange rates and a fairly low GTP hydrolysis rate. Plays a role in control of the cell cycle, stress response, ribosome biogenesis and in those bacteria that undergo differentiation, in morphogenesis control.</text>
</comment>
<comment type="similarity">
    <text evidence="1 8">Belongs to the TRAFAC class OBG-HflX-like GTPase superfamily. OBG GTPase family.</text>
</comment>
<gene>
    <name evidence="8" type="primary">obg</name>
    <name evidence="12" type="ORF">HNR65_000286</name>
</gene>
<dbReference type="PANTHER" id="PTHR11702:SF31">
    <property type="entry name" value="MITOCHONDRIAL RIBOSOME-ASSOCIATED GTPASE 2"/>
    <property type="match status" value="1"/>
</dbReference>
<comment type="subunit">
    <text evidence="8">Monomer.</text>
</comment>
<dbReference type="Proteomes" id="UP000525298">
    <property type="component" value="Unassembled WGS sequence"/>
</dbReference>
<dbReference type="GO" id="GO:0000287">
    <property type="term" value="F:magnesium ion binding"/>
    <property type="evidence" value="ECO:0007669"/>
    <property type="project" value="InterPro"/>
</dbReference>
<feature type="binding site" evidence="8">
    <location>
        <begin position="213"/>
        <end position="216"/>
    </location>
    <ligand>
        <name>GTP</name>
        <dbReference type="ChEBI" id="CHEBI:37565"/>
    </ligand>
</feature>
<feature type="binding site" evidence="8">
    <location>
        <position position="173"/>
    </location>
    <ligand>
        <name>Mg(2+)</name>
        <dbReference type="ChEBI" id="CHEBI:18420"/>
    </ligand>
</feature>
<dbReference type="PROSITE" id="PS51710">
    <property type="entry name" value="G_OBG"/>
    <property type="match status" value="1"/>
</dbReference>
<dbReference type="InterPro" id="IPR006169">
    <property type="entry name" value="GTP1_OBG_dom"/>
</dbReference>
<dbReference type="PRINTS" id="PR00326">
    <property type="entry name" value="GTP1OBG"/>
</dbReference>
<dbReference type="GO" id="GO:0005737">
    <property type="term" value="C:cytoplasm"/>
    <property type="evidence" value="ECO:0007669"/>
    <property type="project" value="UniProtKB-SubCell"/>
</dbReference>
<dbReference type="FunFam" id="2.70.210.12:FF:000001">
    <property type="entry name" value="GTPase Obg"/>
    <property type="match status" value="1"/>
</dbReference>
<feature type="binding site" evidence="8">
    <location>
        <begin position="166"/>
        <end position="173"/>
    </location>
    <ligand>
        <name>GTP</name>
        <dbReference type="ChEBI" id="CHEBI:37565"/>
    </ligand>
</feature>
<dbReference type="Gene3D" id="3.40.50.300">
    <property type="entry name" value="P-loop containing nucleotide triphosphate hydrolases"/>
    <property type="match status" value="1"/>
</dbReference>
<dbReference type="NCBIfam" id="NF008956">
    <property type="entry name" value="PRK12299.1"/>
    <property type="match status" value="1"/>
</dbReference>
<dbReference type="InterPro" id="IPR045086">
    <property type="entry name" value="OBG_GTPase"/>
</dbReference>
<dbReference type="EC" id="3.6.5.-" evidence="8"/>
<reference evidence="12 13" key="1">
    <citation type="submission" date="2020-07" db="EMBL/GenBank/DDBJ databases">
        <title>Genomic Encyclopedia of Type Strains, Phase IV (KMG-IV): sequencing the most valuable type-strain genomes for metagenomic binning, comparative biology and taxonomic classification.</title>
        <authorList>
            <person name="Goeker M."/>
        </authorList>
    </citation>
    <scope>NUCLEOTIDE SEQUENCE [LARGE SCALE GENOMIC DNA]</scope>
    <source>
        <strain evidence="12 13">DSM 17721</strain>
    </source>
</reference>
<dbReference type="NCBIfam" id="NF008954">
    <property type="entry name" value="PRK12296.1"/>
    <property type="match status" value="1"/>
</dbReference>
<dbReference type="InterPro" id="IPR027417">
    <property type="entry name" value="P-loop_NTPase"/>
</dbReference>
<proteinExistence type="inferred from homology"/>
<dbReference type="PROSITE" id="PS00905">
    <property type="entry name" value="GTP1_OBG"/>
    <property type="match status" value="1"/>
</dbReference>
<evidence type="ECO:0000313" key="12">
    <source>
        <dbReference type="EMBL" id="MBA2879979.1"/>
    </source>
</evidence>
<evidence type="ECO:0000259" key="11">
    <source>
        <dbReference type="PROSITE" id="PS51883"/>
    </source>
</evidence>
<feature type="region of interest" description="Disordered" evidence="9">
    <location>
        <begin position="119"/>
        <end position="149"/>
    </location>
</feature>
<dbReference type="InterPro" id="IPR006074">
    <property type="entry name" value="GTP1-OBG_CS"/>
</dbReference>
<feature type="binding site" evidence="8">
    <location>
        <position position="193"/>
    </location>
    <ligand>
        <name>Mg(2+)</name>
        <dbReference type="ChEBI" id="CHEBI:18420"/>
    </ligand>
</feature>